<feature type="domain" description="PAC" evidence="2">
    <location>
        <begin position="308"/>
        <end position="360"/>
    </location>
</feature>
<evidence type="ECO:0000313" key="6">
    <source>
        <dbReference type="EMBL" id="SET18086.1"/>
    </source>
</evidence>
<evidence type="ECO:0000313" key="8">
    <source>
        <dbReference type="Proteomes" id="UP000199519"/>
    </source>
</evidence>
<dbReference type="SUPFAM" id="SSF55785">
    <property type="entry name" value="PYP-like sensor domain (PAS domain)"/>
    <property type="match status" value="1"/>
</dbReference>
<evidence type="ECO:0000259" key="3">
    <source>
        <dbReference type="PROSITE" id="PS51831"/>
    </source>
</evidence>
<protein>
    <submittedName>
        <fullName evidence="6">PAS domain S-box-containing protein/HDIG domain-containing protein</fullName>
    </submittedName>
</protein>
<feature type="domain" description="HD-GYP" evidence="4">
    <location>
        <begin position="569"/>
        <end position="754"/>
    </location>
</feature>
<name>A0A1I0CFB3_9FIRM</name>
<organism evidence="6 7">
    <name type="scientific">Halanaerobium congolense</name>
    <dbReference type="NCBI Taxonomy" id="54121"/>
    <lineage>
        <taxon>Bacteria</taxon>
        <taxon>Bacillati</taxon>
        <taxon>Bacillota</taxon>
        <taxon>Clostridia</taxon>
        <taxon>Halanaerobiales</taxon>
        <taxon>Halanaerobiaceae</taxon>
        <taxon>Halanaerobium</taxon>
    </lineage>
</organism>
<dbReference type="NCBIfam" id="TIGR00277">
    <property type="entry name" value="HDIG"/>
    <property type="match status" value="1"/>
</dbReference>
<evidence type="ECO:0000313" key="7">
    <source>
        <dbReference type="Proteomes" id="UP000198612"/>
    </source>
</evidence>
<dbReference type="Pfam" id="PF13426">
    <property type="entry name" value="PAS_9"/>
    <property type="match status" value="1"/>
</dbReference>
<dbReference type="Proteomes" id="UP000198612">
    <property type="component" value="Unassembled WGS sequence"/>
</dbReference>
<dbReference type="InterPro" id="IPR037522">
    <property type="entry name" value="HD_GYP_dom"/>
</dbReference>
<dbReference type="InterPro" id="IPR025847">
    <property type="entry name" value="MEDS_domain"/>
</dbReference>
<gene>
    <name evidence="5" type="ORF">SAMN04488598_1433</name>
    <name evidence="6" type="ORF">SAMN04515652_13524</name>
</gene>
<keyword evidence="1" id="KW-0175">Coiled coil</keyword>
<dbReference type="EMBL" id="FOHG01000035">
    <property type="protein sequence ID" value="SET18086.1"/>
    <property type="molecule type" value="Genomic_DNA"/>
</dbReference>
<dbReference type="PROSITE" id="PS51831">
    <property type="entry name" value="HD"/>
    <property type="match status" value="1"/>
</dbReference>
<dbReference type="InterPro" id="IPR006675">
    <property type="entry name" value="HDIG_dom"/>
</dbReference>
<feature type="coiled-coil region" evidence="1">
    <location>
        <begin position="351"/>
        <end position="403"/>
    </location>
</feature>
<sequence>MTSNFSETENINLISLGDHAVLFYEENEELLPAVHSFIKRSLKNNEKCIYIDSKDNQKKILAELNITFRNADDFLKSGQLQTFDVEELYGDPDNFSADDMITLIETNVKSAVKEGYSGLSITGELKGVIDFKGGKEEIIKYEWKLHDQIFEKYPVNALCRYNINLFDNEIIKAAVELHDYIIWQGKLYENPYYIDPEGYKQKKVEEYEIKSWLKNIQQYQKKEDLYKEVINNSQKKYSELYNEAPIGIIKTSSNGQVIQVNKKMIEIGGFNTVQEAVNSYSDLGKDLYYNPIKRKEFLSELNKNGEVKNFEFRAKKKNSEIIWLNMSAKITERKEDGNFIIEGFVFDVSEKKQYEKSLEKKKEELSAYNQQLQAYNEEITAMNEELETSFEEIEELNNRFEKMISLVSDIDNLNTISEAEFLNKILQQAVEIVPEADFGSVYTFGDQYVNFIDCIGYDLESLKENKIDNEAFYNQVEAIEIIDQEDMKNRNRQHMSSDDFKEMNEVSLNKIKEIMYLDLEINGQKKAGISLDIKLNSKKSFTNSSKKIFSAFYNIASSFYKMKEYNFLQSNFTKELISSTIKMLEMYDLYTRGHSENVADLAAEIAEEMKLDQKRIDDIYWAGLVHDIGKMLIPLEVLNKEGKLSDSEYELIKEHPVIGSNALKSSKSLQHIAKYVRHHHERWDGGGYPDALEKNNIPLESQILCAADAWDAMNSKRTYREPLSYNHALAEIKDNKGLQFAPAVADALLNVLNN</sequence>
<dbReference type="CDD" id="cd00130">
    <property type="entry name" value="PAS"/>
    <property type="match status" value="1"/>
</dbReference>
<evidence type="ECO:0000313" key="5">
    <source>
        <dbReference type="EMBL" id="SDG06706.1"/>
    </source>
</evidence>
<dbReference type="Proteomes" id="UP000199519">
    <property type="component" value="Unassembled WGS sequence"/>
</dbReference>
<dbReference type="Gene3D" id="3.30.450.20">
    <property type="entry name" value="PAS domain"/>
    <property type="match status" value="1"/>
</dbReference>
<keyword evidence="8" id="KW-1185">Reference proteome</keyword>
<dbReference type="InterPro" id="IPR000700">
    <property type="entry name" value="PAS-assoc_C"/>
</dbReference>
<dbReference type="Gene3D" id="1.10.3210.10">
    <property type="entry name" value="Hypothetical protein af1432"/>
    <property type="match status" value="1"/>
</dbReference>
<reference evidence="7 8" key="1">
    <citation type="submission" date="2016-10" db="EMBL/GenBank/DDBJ databases">
        <authorList>
            <person name="Varghese N."/>
            <person name="Submissions S."/>
        </authorList>
    </citation>
    <scope>NUCLEOTIDE SEQUENCE [LARGE SCALE GENOMIC DNA]</scope>
    <source>
        <strain evidence="5 8">WG2</strain>
        <strain evidence="6 7">WG5</strain>
    </source>
</reference>
<feature type="domain" description="HD" evidence="3">
    <location>
        <begin position="591"/>
        <end position="713"/>
    </location>
</feature>
<dbReference type="NCBIfam" id="TIGR00229">
    <property type="entry name" value="sensory_box"/>
    <property type="match status" value="1"/>
</dbReference>
<dbReference type="Pfam" id="PF13487">
    <property type="entry name" value="HD_5"/>
    <property type="match status" value="1"/>
</dbReference>
<dbReference type="CDD" id="cd00077">
    <property type="entry name" value="HDc"/>
    <property type="match status" value="1"/>
</dbReference>
<dbReference type="InterPro" id="IPR035965">
    <property type="entry name" value="PAS-like_dom_sf"/>
</dbReference>
<dbReference type="AlphaFoldDB" id="A0A1I0CFB3"/>
<dbReference type="EMBL" id="FNBJ01000043">
    <property type="protein sequence ID" value="SDG06706.1"/>
    <property type="molecule type" value="Genomic_DNA"/>
</dbReference>
<evidence type="ECO:0000256" key="1">
    <source>
        <dbReference type="SAM" id="Coils"/>
    </source>
</evidence>
<dbReference type="SMART" id="SM00471">
    <property type="entry name" value="HDc"/>
    <property type="match status" value="1"/>
</dbReference>
<accession>A0A1I0CFB3</accession>
<dbReference type="SUPFAM" id="SSF109604">
    <property type="entry name" value="HD-domain/PDEase-like"/>
    <property type="match status" value="1"/>
</dbReference>
<dbReference type="InterPro" id="IPR003607">
    <property type="entry name" value="HD/PDEase_dom"/>
</dbReference>
<dbReference type="PROSITE" id="PS51832">
    <property type="entry name" value="HD_GYP"/>
    <property type="match status" value="1"/>
</dbReference>
<evidence type="ECO:0000259" key="4">
    <source>
        <dbReference type="PROSITE" id="PS51832"/>
    </source>
</evidence>
<dbReference type="InterPro" id="IPR000014">
    <property type="entry name" value="PAS"/>
</dbReference>
<dbReference type="InterPro" id="IPR006674">
    <property type="entry name" value="HD_domain"/>
</dbReference>
<proteinExistence type="predicted"/>
<dbReference type="PROSITE" id="PS50113">
    <property type="entry name" value="PAC"/>
    <property type="match status" value="1"/>
</dbReference>
<dbReference type="Pfam" id="PF14417">
    <property type="entry name" value="MEDS"/>
    <property type="match status" value="1"/>
</dbReference>
<dbReference type="RefSeq" id="WP_089720696.1">
    <property type="nucleotide sequence ID" value="NZ_FNBJ01000043.1"/>
</dbReference>
<evidence type="ECO:0000259" key="2">
    <source>
        <dbReference type="PROSITE" id="PS50113"/>
    </source>
</evidence>
<dbReference type="PANTHER" id="PTHR43155">
    <property type="entry name" value="CYCLIC DI-GMP PHOSPHODIESTERASE PA4108-RELATED"/>
    <property type="match status" value="1"/>
</dbReference>